<keyword evidence="8 9" id="KW-0472">Membrane</keyword>
<protein>
    <recommendedName>
        <fullName evidence="10">Cation/H+ exchanger transmembrane domain-containing protein</fullName>
    </recommendedName>
</protein>
<evidence type="ECO:0000256" key="9">
    <source>
        <dbReference type="SAM" id="Phobius"/>
    </source>
</evidence>
<feature type="transmembrane region" description="Helical" evidence="9">
    <location>
        <begin position="325"/>
        <end position="348"/>
    </location>
</feature>
<dbReference type="InterPro" id="IPR006153">
    <property type="entry name" value="Cation/H_exchanger_TM"/>
</dbReference>
<name>A0A222GCW5_9GAMM</name>
<evidence type="ECO:0000256" key="3">
    <source>
        <dbReference type="ARBA" id="ARBA00022448"/>
    </source>
</evidence>
<dbReference type="Gene3D" id="1.20.1530.20">
    <property type="match status" value="1"/>
</dbReference>
<evidence type="ECO:0000313" key="12">
    <source>
        <dbReference type="Proteomes" id="UP000202259"/>
    </source>
</evidence>
<feature type="transmembrane region" description="Helical" evidence="9">
    <location>
        <begin position="32"/>
        <end position="50"/>
    </location>
</feature>
<comment type="subcellular location">
    <subcellularLocation>
        <location evidence="1">Membrane</location>
        <topology evidence="1">Multi-pass membrane protein</topology>
    </subcellularLocation>
</comment>
<dbReference type="AlphaFoldDB" id="A0A222GCW5"/>
<feature type="transmembrane region" description="Helical" evidence="9">
    <location>
        <begin position="267"/>
        <end position="289"/>
    </location>
</feature>
<dbReference type="EMBL" id="CP020465">
    <property type="protein sequence ID" value="ASP49690.1"/>
    <property type="molecule type" value="Genomic_DNA"/>
</dbReference>
<gene>
    <name evidence="11" type="ORF">B5D82_19110</name>
</gene>
<feature type="transmembrane region" description="Helical" evidence="9">
    <location>
        <begin position="354"/>
        <end position="374"/>
    </location>
</feature>
<dbReference type="GO" id="GO:1902600">
    <property type="term" value="P:proton transmembrane transport"/>
    <property type="evidence" value="ECO:0007669"/>
    <property type="project" value="InterPro"/>
</dbReference>
<evidence type="ECO:0000256" key="2">
    <source>
        <dbReference type="ARBA" id="ARBA00005551"/>
    </source>
</evidence>
<dbReference type="PANTHER" id="PTHR42751:SF3">
    <property type="entry name" value="SODIUM_GLUTAMATE SYMPORTER"/>
    <property type="match status" value="1"/>
</dbReference>
<evidence type="ECO:0000256" key="6">
    <source>
        <dbReference type="ARBA" id="ARBA00022989"/>
    </source>
</evidence>
<evidence type="ECO:0000256" key="1">
    <source>
        <dbReference type="ARBA" id="ARBA00004141"/>
    </source>
</evidence>
<evidence type="ECO:0000256" key="5">
    <source>
        <dbReference type="ARBA" id="ARBA00022692"/>
    </source>
</evidence>
<feature type="transmembrane region" description="Helical" evidence="9">
    <location>
        <begin position="115"/>
        <end position="136"/>
    </location>
</feature>
<evidence type="ECO:0000256" key="8">
    <source>
        <dbReference type="ARBA" id="ARBA00023136"/>
    </source>
</evidence>
<dbReference type="GO" id="GO:0015297">
    <property type="term" value="F:antiporter activity"/>
    <property type="evidence" value="ECO:0007669"/>
    <property type="project" value="UniProtKB-KW"/>
</dbReference>
<evidence type="ECO:0000313" key="11">
    <source>
        <dbReference type="EMBL" id="ASP49690.1"/>
    </source>
</evidence>
<dbReference type="GO" id="GO:0016020">
    <property type="term" value="C:membrane"/>
    <property type="evidence" value="ECO:0007669"/>
    <property type="project" value="UniProtKB-SubCell"/>
</dbReference>
<sequence>MHMDPFLPQAVGAIFFILLLGFILKFFRQPHVVAYLIAGIVIGPWGVGLVTDIDSISRLGTAGVVLLLFFVGMETDIHKLVENWKLIIFGTLMQILLSVACVWLLGLWFDWSLARIVLIGFVISLSSTAIVIKLLQDNGMLSSSLGQSALGILLAQDLAIIPMLIIIGLLGAGNIDNVQLVKQGVGTICAIVLFGFIITRKQVHLPLSKWLKDDKELQLFAALGICFGLATLTAWFELSTALGAFIAGMLVGAAKETLWVHRTLDSFKVLFVALFFVSVGMLLDVSFLISHWQQTAILVMAALVTNIFINAIILKLSKFSWKESLYAGVLLSQIGEFSFVLAAVGYQANIINDYGYQLALCVISLSLLTSPIWIGMSKKWLKFNHNPAKESV</sequence>
<keyword evidence="3" id="KW-0813">Transport</keyword>
<dbReference type="OrthoDB" id="9781411at2"/>
<evidence type="ECO:0000259" key="10">
    <source>
        <dbReference type="Pfam" id="PF00999"/>
    </source>
</evidence>
<dbReference type="InterPro" id="IPR038770">
    <property type="entry name" value="Na+/solute_symporter_sf"/>
</dbReference>
<dbReference type="Proteomes" id="UP000202259">
    <property type="component" value="Chromosome"/>
</dbReference>
<keyword evidence="4" id="KW-0050">Antiport</keyword>
<proteinExistence type="inferred from homology"/>
<feature type="transmembrane region" description="Helical" evidence="9">
    <location>
        <begin position="56"/>
        <end position="74"/>
    </location>
</feature>
<keyword evidence="5 9" id="KW-0812">Transmembrane</keyword>
<dbReference type="Pfam" id="PF00999">
    <property type="entry name" value="Na_H_Exchanger"/>
    <property type="match status" value="1"/>
</dbReference>
<reference evidence="11 12" key="1">
    <citation type="submission" date="2017-08" db="EMBL/GenBank/DDBJ databases">
        <title>Complete genome of Colwellia sp. NB097-1, a psychrophile bacterium ioslated from Bering Sea.</title>
        <authorList>
            <person name="Chen X."/>
        </authorList>
    </citation>
    <scope>NUCLEOTIDE SEQUENCE [LARGE SCALE GENOMIC DNA]</scope>
    <source>
        <strain evidence="11 12">NB097-1</strain>
    </source>
</reference>
<keyword evidence="12" id="KW-1185">Reference proteome</keyword>
<evidence type="ECO:0000256" key="7">
    <source>
        <dbReference type="ARBA" id="ARBA00023065"/>
    </source>
</evidence>
<dbReference type="PANTHER" id="PTHR42751">
    <property type="entry name" value="SODIUM/HYDROGEN EXCHANGER FAMILY/TRKA DOMAIN PROTEIN"/>
    <property type="match status" value="1"/>
</dbReference>
<feature type="domain" description="Cation/H+ exchanger transmembrane" evidence="10">
    <location>
        <begin position="16"/>
        <end position="373"/>
    </location>
</feature>
<dbReference type="KEGG" id="cber:B5D82_19110"/>
<feature type="transmembrane region" description="Helical" evidence="9">
    <location>
        <begin position="148"/>
        <end position="172"/>
    </location>
</feature>
<keyword evidence="6 9" id="KW-1133">Transmembrane helix</keyword>
<feature type="transmembrane region" description="Helical" evidence="9">
    <location>
        <begin position="219"/>
        <end position="236"/>
    </location>
</feature>
<feature type="transmembrane region" description="Helical" evidence="9">
    <location>
        <begin position="295"/>
        <end position="313"/>
    </location>
</feature>
<feature type="transmembrane region" description="Helical" evidence="9">
    <location>
        <begin position="86"/>
        <end position="109"/>
    </location>
</feature>
<organism evidence="11 12">
    <name type="scientific">Cognaticolwellia beringensis</name>
    <dbReference type="NCBI Taxonomy" id="1967665"/>
    <lineage>
        <taxon>Bacteria</taxon>
        <taxon>Pseudomonadati</taxon>
        <taxon>Pseudomonadota</taxon>
        <taxon>Gammaproteobacteria</taxon>
        <taxon>Alteromonadales</taxon>
        <taxon>Colwelliaceae</taxon>
        <taxon>Cognaticolwellia</taxon>
    </lineage>
</organism>
<comment type="similarity">
    <text evidence="2">Belongs to the monovalent cation:proton antiporter 2 (CPA2) transporter (TC 2.A.37) family.</text>
</comment>
<dbReference type="RefSeq" id="WP_081153992.1">
    <property type="nucleotide sequence ID" value="NZ_CP020465.1"/>
</dbReference>
<evidence type="ECO:0000256" key="4">
    <source>
        <dbReference type="ARBA" id="ARBA00022449"/>
    </source>
</evidence>
<keyword evidence="7" id="KW-0406">Ion transport</keyword>
<feature type="transmembrane region" description="Helical" evidence="9">
    <location>
        <begin position="6"/>
        <end position="27"/>
    </location>
</feature>
<accession>A0A222GCW5</accession>
<feature type="transmembrane region" description="Helical" evidence="9">
    <location>
        <begin position="178"/>
        <end position="198"/>
    </location>
</feature>